<accession>A0ABR2SND0</accession>
<evidence type="ECO:0000313" key="1">
    <source>
        <dbReference type="EMBL" id="KAK9026776.1"/>
    </source>
</evidence>
<evidence type="ECO:0000313" key="2">
    <source>
        <dbReference type="Proteomes" id="UP001396334"/>
    </source>
</evidence>
<dbReference type="EMBL" id="JBBPBN010000013">
    <property type="protein sequence ID" value="KAK9026776.1"/>
    <property type="molecule type" value="Genomic_DNA"/>
</dbReference>
<organism evidence="1 2">
    <name type="scientific">Hibiscus sabdariffa</name>
    <name type="common">roselle</name>
    <dbReference type="NCBI Taxonomy" id="183260"/>
    <lineage>
        <taxon>Eukaryota</taxon>
        <taxon>Viridiplantae</taxon>
        <taxon>Streptophyta</taxon>
        <taxon>Embryophyta</taxon>
        <taxon>Tracheophyta</taxon>
        <taxon>Spermatophyta</taxon>
        <taxon>Magnoliopsida</taxon>
        <taxon>eudicotyledons</taxon>
        <taxon>Gunneridae</taxon>
        <taxon>Pentapetalae</taxon>
        <taxon>rosids</taxon>
        <taxon>malvids</taxon>
        <taxon>Malvales</taxon>
        <taxon>Malvaceae</taxon>
        <taxon>Malvoideae</taxon>
        <taxon>Hibiscus</taxon>
    </lineage>
</organism>
<keyword evidence="2" id="KW-1185">Reference proteome</keyword>
<sequence length="70" mass="8131">MLSGLEGDYEEVRGMEPKHYPKVKRCCHYQSTKRYLHAIRFSDKDGKAPVIGKVTTELRKVRFKESESGE</sequence>
<name>A0ABR2SND0_9ROSI</name>
<protein>
    <submittedName>
        <fullName evidence="1">Uncharacterized protein</fullName>
    </submittedName>
</protein>
<proteinExistence type="predicted"/>
<gene>
    <name evidence="1" type="ORF">V6N11_039610</name>
</gene>
<reference evidence="1 2" key="1">
    <citation type="journal article" date="2024" name="G3 (Bethesda)">
        <title>Genome assembly of Hibiscus sabdariffa L. provides insights into metabolisms of medicinal natural products.</title>
        <authorList>
            <person name="Kim T."/>
        </authorList>
    </citation>
    <scope>NUCLEOTIDE SEQUENCE [LARGE SCALE GENOMIC DNA]</scope>
    <source>
        <strain evidence="1">TK-2024</strain>
        <tissue evidence="1">Old leaves</tissue>
    </source>
</reference>
<dbReference type="Proteomes" id="UP001396334">
    <property type="component" value="Unassembled WGS sequence"/>
</dbReference>
<comment type="caution">
    <text evidence="1">The sequence shown here is derived from an EMBL/GenBank/DDBJ whole genome shotgun (WGS) entry which is preliminary data.</text>
</comment>